<dbReference type="Pfam" id="PF01113">
    <property type="entry name" value="DapB_N"/>
    <property type="match status" value="1"/>
</dbReference>
<proteinExistence type="predicted"/>
<dbReference type="Proteomes" id="UP000545761">
    <property type="component" value="Unassembled WGS sequence"/>
</dbReference>
<reference evidence="5 6" key="1">
    <citation type="submission" date="2020-07" db="EMBL/GenBank/DDBJ databases">
        <title>Streptomyces isolated from Indian soil.</title>
        <authorList>
            <person name="Mandal S."/>
            <person name="Maiti P.K."/>
        </authorList>
    </citation>
    <scope>NUCLEOTIDE SEQUENCE [LARGE SCALE GENOMIC DNA]</scope>
    <source>
        <strain evidence="5 6">PSKA28</strain>
    </source>
</reference>
<dbReference type="Gene3D" id="3.40.50.720">
    <property type="entry name" value="NAD(P)-binding Rossmann-like Domain"/>
    <property type="match status" value="1"/>
</dbReference>
<dbReference type="GO" id="GO:0009089">
    <property type="term" value="P:lysine biosynthetic process via diaminopimelate"/>
    <property type="evidence" value="ECO:0007669"/>
    <property type="project" value="InterPro"/>
</dbReference>
<dbReference type="EMBL" id="JACEHE010000011">
    <property type="protein sequence ID" value="MBA2947807.1"/>
    <property type="molecule type" value="Genomic_DNA"/>
</dbReference>
<comment type="caution">
    <text evidence="5">The sequence shown here is derived from an EMBL/GenBank/DDBJ whole genome shotgun (WGS) entry which is preliminary data.</text>
</comment>
<dbReference type="CDD" id="cd24146">
    <property type="entry name" value="nat-AmDH_N_like"/>
    <property type="match status" value="1"/>
</dbReference>
<evidence type="ECO:0000259" key="4">
    <source>
        <dbReference type="Pfam" id="PF19328"/>
    </source>
</evidence>
<sequence length="352" mass="37696">MRSQGASAAGRPYRVVQWATGNIGSRALRATIQHPQLELAGVYVHTPAKAGRDAGDLCGLPPVGVAATDDIEEILALGADCVLYAPRELDVDVLCRLLASGIDVVTTRTDFHHRDRLDPALREPVEAACRKGASSLHSTGSSPGFITEAVPLVLSSIQRRLDSLLIEEYADLSRRDSPALLFEVMAFGKPPAAFDAGRVENLGASFGPSLRLVADTLGIRLDGIEATGEVARARSRIHIAAGTIEPGTVAAQRITVAGVRDGRPVLRFRANWYCGTDLDRDWELRSTGWHVTWEGDAPLDIDIRFPVPLDRLAAVSPSYTANRAVNAVPYVCQAPPGIRTTADLPQIVAAFG</sequence>
<protein>
    <submittedName>
        <fullName evidence="5">Dihydrodipicolinate reductase</fullName>
    </submittedName>
</protein>
<accession>A0A7W0I9W1</accession>
<evidence type="ECO:0000259" key="3">
    <source>
        <dbReference type="Pfam" id="PF01113"/>
    </source>
</evidence>
<dbReference type="RefSeq" id="WP_181658781.1">
    <property type="nucleotide sequence ID" value="NZ_JACEHE010000011.1"/>
</dbReference>
<evidence type="ECO:0000313" key="6">
    <source>
        <dbReference type="Proteomes" id="UP000545761"/>
    </source>
</evidence>
<evidence type="ECO:0000256" key="1">
    <source>
        <dbReference type="ARBA" id="ARBA00022857"/>
    </source>
</evidence>
<gene>
    <name evidence="5" type="ORF">H1D24_18820</name>
</gene>
<dbReference type="AlphaFoldDB" id="A0A7W0I9W1"/>
<dbReference type="InterPro" id="IPR000846">
    <property type="entry name" value="DapB_N"/>
</dbReference>
<organism evidence="5 6">
    <name type="scientific">Streptomyces himalayensis subsp. himalayensis</name>
    <dbReference type="NCBI Taxonomy" id="2756131"/>
    <lineage>
        <taxon>Bacteria</taxon>
        <taxon>Bacillati</taxon>
        <taxon>Actinomycetota</taxon>
        <taxon>Actinomycetes</taxon>
        <taxon>Kitasatosporales</taxon>
        <taxon>Streptomycetaceae</taxon>
        <taxon>Streptomyces</taxon>
        <taxon>Streptomyces himalayensis</taxon>
    </lineage>
</organism>
<feature type="domain" description="2,4-diaminopentanoate dehydrogenase C-terminal" evidence="4">
    <location>
        <begin position="205"/>
        <end position="349"/>
    </location>
</feature>
<dbReference type="SUPFAM" id="SSF51735">
    <property type="entry name" value="NAD(P)-binding Rossmann-fold domains"/>
    <property type="match status" value="1"/>
</dbReference>
<keyword evidence="1" id="KW-0521">NADP</keyword>
<name>A0A7W0I9W1_9ACTN</name>
<evidence type="ECO:0000313" key="5">
    <source>
        <dbReference type="EMBL" id="MBA2947807.1"/>
    </source>
</evidence>
<dbReference type="InterPro" id="IPR036291">
    <property type="entry name" value="NAD(P)-bd_dom_sf"/>
</dbReference>
<dbReference type="InterPro" id="IPR045760">
    <property type="entry name" value="DAP_DH_C"/>
</dbReference>
<dbReference type="Pfam" id="PF19328">
    <property type="entry name" value="DAP_DH_C"/>
    <property type="match status" value="1"/>
</dbReference>
<dbReference type="GO" id="GO:0008839">
    <property type="term" value="F:4-hydroxy-tetrahydrodipicolinate reductase"/>
    <property type="evidence" value="ECO:0007669"/>
    <property type="project" value="InterPro"/>
</dbReference>
<evidence type="ECO:0000256" key="2">
    <source>
        <dbReference type="ARBA" id="ARBA00023002"/>
    </source>
</evidence>
<keyword evidence="2" id="KW-0560">Oxidoreductase</keyword>
<feature type="domain" description="Dihydrodipicolinate reductase N-terminal" evidence="3">
    <location>
        <begin position="19"/>
        <end position="113"/>
    </location>
</feature>